<dbReference type="Pfam" id="PF00027">
    <property type="entry name" value="cNMP_binding"/>
    <property type="match status" value="1"/>
</dbReference>
<protein>
    <submittedName>
        <fullName evidence="2">Crp/Fnr family transcriptional regulator</fullName>
    </submittedName>
</protein>
<dbReference type="CDD" id="cd00038">
    <property type="entry name" value="CAP_ED"/>
    <property type="match status" value="1"/>
</dbReference>
<dbReference type="Gene3D" id="2.60.120.10">
    <property type="entry name" value="Jelly Rolls"/>
    <property type="match status" value="1"/>
</dbReference>
<accession>A0A7X3D1C4</accession>
<dbReference type="SUPFAM" id="SSF51206">
    <property type="entry name" value="cAMP-binding domain-like"/>
    <property type="match status" value="1"/>
</dbReference>
<dbReference type="EMBL" id="RCNR01000008">
    <property type="protein sequence ID" value="MUH35388.1"/>
    <property type="molecule type" value="Genomic_DNA"/>
</dbReference>
<dbReference type="AlphaFoldDB" id="A0A7X3D1C4"/>
<gene>
    <name evidence="2" type="ORF">D9O36_06015</name>
</gene>
<reference evidence="2 3" key="1">
    <citation type="journal article" date="2019" name="Mar. Drugs">
        <title>Comparative Genomics and CAZyme Genome Repertoires of Marine Zobellia amurskyensis KMM 3526(T) and Zobellia laminariae KMM 3676(T).</title>
        <authorList>
            <person name="Chernysheva N."/>
            <person name="Bystritskaya E."/>
            <person name="Stenkova A."/>
            <person name="Golovkin I."/>
            <person name="Nedashkovskaya O."/>
            <person name="Isaeva M."/>
        </authorList>
    </citation>
    <scope>NUCLEOTIDE SEQUENCE [LARGE SCALE GENOMIC DNA]</scope>
    <source>
        <strain evidence="2 3">KMM 3526</strain>
    </source>
</reference>
<evidence type="ECO:0000313" key="3">
    <source>
        <dbReference type="Proteomes" id="UP000540519"/>
    </source>
</evidence>
<sequence length="204" mass="23899">MNPLRLTEEKYIEDLKKKFESYTQISAESWSLIQSIITFKKLKKDEILLQNGQVAKNIHFVCKGALRAYVTDADGNIYNKNIFLETDFAGSTVSCLLGKPSNFTLEALEDTVLISLNYKKYREFIDRQTDLKDFYIAYLEYNWVIEKEQREISLVMENATERYIKLRFKHPNIDQRIQQLHLASHLGITPTQLSRIRKGLKNKP</sequence>
<dbReference type="Proteomes" id="UP000540519">
    <property type="component" value="Unassembled WGS sequence"/>
</dbReference>
<dbReference type="InterPro" id="IPR018490">
    <property type="entry name" value="cNMP-bd_dom_sf"/>
</dbReference>
<evidence type="ECO:0000313" key="2">
    <source>
        <dbReference type="EMBL" id="MUH35388.1"/>
    </source>
</evidence>
<name>A0A7X3D1C4_9FLAO</name>
<dbReference type="InterPro" id="IPR014710">
    <property type="entry name" value="RmlC-like_jellyroll"/>
</dbReference>
<feature type="domain" description="Cyclic nucleotide-binding" evidence="1">
    <location>
        <begin position="21"/>
        <end position="142"/>
    </location>
</feature>
<organism evidence="2 3">
    <name type="scientific">Zobellia amurskyensis</name>
    <dbReference type="NCBI Taxonomy" id="248905"/>
    <lineage>
        <taxon>Bacteria</taxon>
        <taxon>Pseudomonadati</taxon>
        <taxon>Bacteroidota</taxon>
        <taxon>Flavobacteriia</taxon>
        <taxon>Flavobacteriales</taxon>
        <taxon>Flavobacteriaceae</taxon>
        <taxon>Zobellia</taxon>
    </lineage>
</organism>
<dbReference type="PROSITE" id="PS50042">
    <property type="entry name" value="CNMP_BINDING_3"/>
    <property type="match status" value="1"/>
</dbReference>
<keyword evidence="3" id="KW-1185">Reference proteome</keyword>
<dbReference type="InterPro" id="IPR000595">
    <property type="entry name" value="cNMP-bd_dom"/>
</dbReference>
<comment type="caution">
    <text evidence="2">The sequence shown here is derived from an EMBL/GenBank/DDBJ whole genome shotgun (WGS) entry which is preliminary data.</text>
</comment>
<proteinExistence type="predicted"/>
<evidence type="ECO:0000259" key="1">
    <source>
        <dbReference type="PROSITE" id="PS50042"/>
    </source>
</evidence>